<dbReference type="InterPro" id="IPR035979">
    <property type="entry name" value="RBD_domain_sf"/>
</dbReference>
<dbReference type="GO" id="GO:0005829">
    <property type="term" value="C:cytosol"/>
    <property type="evidence" value="ECO:0007669"/>
    <property type="project" value="TreeGrafter"/>
</dbReference>
<evidence type="ECO:0000313" key="6">
    <source>
        <dbReference type="Proteomes" id="UP000650833"/>
    </source>
</evidence>
<comment type="caution">
    <text evidence="5">The sequence shown here is derived from an EMBL/GenBank/DDBJ whole genome shotgun (WGS) entry which is preliminary data.</text>
</comment>
<feature type="domain" description="RRM" evidence="4">
    <location>
        <begin position="129"/>
        <end position="208"/>
    </location>
</feature>
<gene>
    <name evidence="5" type="ORF">INT46_001611</name>
</gene>
<dbReference type="Pfam" id="PF00076">
    <property type="entry name" value="RRM_1"/>
    <property type="match status" value="3"/>
</dbReference>
<dbReference type="InterPro" id="IPR050825">
    <property type="entry name" value="RBM42_RBP45_47-like"/>
</dbReference>
<organism evidence="5 6">
    <name type="scientific">Mucor plumbeus</name>
    <dbReference type="NCBI Taxonomy" id="97098"/>
    <lineage>
        <taxon>Eukaryota</taxon>
        <taxon>Fungi</taxon>
        <taxon>Fungi incertae sedis</taxon>
        <taxon>Mucoromycota</taxon>
        <taxon>Mucoromycotina</taxon>
        <taxon>Mucoromycetes</taxon>
        <taxon>Mucorales</taxon>
        <taxon>Mucorineae</taxon>
        <taxon>Mucoraceae</taxon>
        <taxon>Mucor</taxon>
    </lineage>
</organism>
<feature type="domain" description="RRM" evidence="4">
    <location>
        <begin position="226"/>
        <end position="298"/>
    </location>
</feature>
<keyword evidence="2 3" id="KW-0694">RNA-binding</keyword>
<protein>
    <recommendedName>
        <fullName evidence="4">RRM domain-containing protein</fullName>
    </recommendedName>
</protein>
<dbReference type="GO" id="GO:0003729">
    <property type="term" value="F:mRNA binding"/>
    <property type="evidence" value="ECO:0007669"/>
    <property type="project" value="InterPro"/>
</dbReference>
<dbReference type="InterPro" id="IPR012677">
    <property type="entry name" value="Nucleotide-bd_a/b_plait_sf"/>
</dbReference>
<accession>A0A8H7USW0</accession>
<dbReference type="InterPro" id="IPR000504">
    <property type="entry name" value="RRM_dom"/>
</dbReference>
<dbReference type="Gene3D" id="3.30.70.330">
    <property type="match status" value="3"/>
</dbReference>
<feature type="domain" description="RRM" evidence="4">
    <location>
        <begin position="29"/>
        <end position="106"/>
    </location>
</feature>
<evidence type="ECO:0000256" key="1">
    <source>
        <dbReference type="ARBA" id="ARBA00022737"/>
    </source>
</evidence>
<dbReference type="EMBL" id="JAEPRC010000432">
    <property type="protein sequence ID" value="KAG2197361.1"/>
    <property type="molecule type" value="Genomic_DNA"/>
</dbReference>
<evidence type="ECO:0000259" key="4">
    <source>
        <dbReference type="PROSITE" id="PS50102"/>
    </source>
</evidence>
<dbReference type="OrthoDB" id="446113at2759"/>
<evidence type="ECO:0000313" key="5">
    <source>
        <dbReference type="EMBL" id="KAG2197361.1"/>
    </source>
</evidence>
<name>A0A8H7USW0_9FUNG</name>
<sequence>MAYNYNQAPQGNMPFQSGSYDQSSAPPTRTLWMGELEQWMDENYIRQLWWSYGEEVTCRISIDKYGGIYAFVDFQTHEGAGKLLQSLNGTQIPNTNKYFKLNWSNRDGNGMPINNNAMMGGGPNMGGDFSIFVGDLGSDVDDNVLLAAFQSRYASICSAKVMIDPATGYSRGFGFVRFYDETEQQRSLEEMQGVYVGSRAMRVSVARARAKFDVGLNPHIPESEITTVFVGGLNNTITEEELRAYFGTYGNILAVKIIPNKNIAFIQYEQRISAEQSIAELNGSHLGGAKLRLSFGRTQLNTGAAPGYYQPSMPVGYINQPYQQMPPPPPPPIMPQPIIPPPELVDPKKPFQVEIENNQFIACQESNYSNWVLSLSSSETSKYL</sequence>
<dbReference type="SUPFAM" id="SSF54928">
    <property type="entry name" value="RNA-binding domain, RBD"/>
    <property type="match status" value="2"/>
</dbReference>
<dbReference type="SMART" id="SM00360">
    <property type="entry name" value="RRM"/>
    <property type="match status" value="3"/>
</dbReference>
<dbReference type="CDD" id="cd12344">
    <property type="entry name" value="RRM1_SECp43_like"/>
    <property type="match status" value="1"/>
</dbReference>
<dbReference type="GO" id="GO:0006376">
    <property type="term" value="P:mRNA splice site recognition"/>
    <property type="evidence" value="ECO:0007669"/>
    <property type="project" value="TreeGrafter"/>
</dbReference>
<proteinExistence type="predicted"/>
<dbReference type="CDD" id="cd12345">
    <property type="entry name" value="RRM2_SECp43_like"/>
    <property type="match status" value="1"/>
</dbReference>
<dbReference type="Proteomes" id="UP000650833">
    <property type="component" value="Unassembled WGS sequence"/>
</dbReference>
<reference evidence="5" key="1">
    <citation type="submission" date="2020-12" db="EMBL/GenBank/DDBJ databases">
        <title>Metabolic potential, ecology and presence of endohyphal bacteria is reflected in genomic diversity of Mucoromycotina.</title>
        <authorList>
            <person name="Muszewska A."/>
            <person name="Okrasinska A."/>
            <person name="Steczkiewicz K."/>
            <person name="Drgas O."/>
            <person name="Orlowska M."/>
            <person name="Perlinska-Lenart U."/>
            <person name="Aleksandrzak-Piekarczyk T."/>
            <person name="Szatraj K."/>
            <person name="Zielenkiewicz U."/>
            <person name="Pilsyk S."/>
            <person name="Malc E."/>
            <person name="Mieczkowski P."/>
            <person name="Kruszewska J.S."/>
            <person name="Biernat P."/>
            <person name="Pawlowska J."/>
        </authorList>
    </citation>
    <scope>NUCLEOTIDE SEQUENCE</scope>
    <source>
        <strain evidence="5">CBS 226.32</strain>
    </source>
</reference>
<keyword evidence="1" id="KW-0677">Repeat</keyword>
<dbReference type="PROSITE" id="PS50102">
    <property type="entry name" value="RRM"/>
    <property type="match status" value="3"/>
</dbReference>
<evidence type="ECO:0000256" key="3">
    <source>
        <dbReference type="PROSITE-ProRule" id="PRU00176"/>
    </source>
</evidence>
<dbReference type="PANTHER" id="PTHR47640:SF10">
    <property type="entry name" value="TRNA SELENOCYSTEINE 1-ASSOCIATED PROTEIN 1-RELATED"/>
    <property type="match status" value="1"/>
</dbReference>
<dbReference type="PANTHER" id="PTHR47640">
    <property type="entry name" value="TRNA SELENOCYSTEINE 1-ASSOCIATED PROTEIN 1-RELATED-RELATED"/>
    <property type="match status" value="1"/>
</dbReference>
<keyword evidence="6" id="KW-1185">Reference proteome</keyword>
<dbReference type="AlphaFoldDB" id="A0A8H7USW0"/>
<evidence type="ECO:0000256" key="2">
    <source>
        <dbReference type="ARBA" id="ARBA00022884"/>
    </source>
</evidence>